<evidence type="ECO:0000256" key="1">
    <source>
        <dbReference type="SAM" id="SignalP"/>
    </source>
</evidence>
<keyword evidence="3" id="KW-1185">Reference proteome</keyword>
<comment type="caution">
    <text evidence="2">The sequence shown here is derived from an EMBL/GenBank/DDBJ whole genome shotgun (WGS) entry which is preliminary data.</text>
</comment>
<evidence type="ECO:0000313" key="2">
    <source>
        <dbReference type="EMBL" id="EFI71411.1"/>
    </source>
</evidence>
<name>D8DYT9_9BACT</name>
<keyword evidence="1" id="KW-0732">Signal</keyword>
<organism evidence="2 3">
    <name type="scientific">Segatella baroniae B14</name>
    <dbReference type="NCBI Taxonomy" id="752555"/>
    <lineage>
        <taxon>Bacteria</taxon>
        <taxon>Pseudomonadati</taxon>
        <taxon>Bacteroidota</taxon>
        <taxon>Bacteroidia</taxon>
        <taxon>Bacteroidales</taxon>
        <taxon>Prevotellaceae</taxon>
        <taxon>Segatella</taxon>
    </lineage>
</organism>
<dbReference type="EMBL" id="ADWO01000076">
    <property type="protein sequence ID" value="EFI71411.1"/>
    <property type="molecule type" value="Genomic_DNA"/>
</dbReference>
<dbReference type="RefSeq" id="WP_006283186.1">
    <property type="nucleotide sequence ID" value="NZ_ADWO01000076.1"/>
</dbReference>
<protein>
    <recommendedName>
        <fullName evidence="4">Lipoprotein</fullName>
    </recommendedName>
</protein>
<dbReference type="Pfam" id="PF07610">
    <property type="entry name" value="DUF1573"/>
    <property type="match status" value="1"/>
</dbReference>
<dbReference type="PANTHER" id="PTHR37833">
    <property type="entry name" value="LIPOPROTEIN-RELATED"/>
    <property type="match status" value="1"/>
</dbReference>
<dbReference type="Gene3D" id="2.60.40.10">
    <property type="entry name" value="Immunoglobulins"/>
    <property type="match status" value="1"/>
</dbReference>
<feature type="chain" id="PRO_5003113188" description="Lipoprotein" evidence="1">
    <location>
        <begin position="23"/>
        <end position="127"/>
    </location>
</feature>
<dbReference type="STRING" id="77095.SAMN05216455_101299"/>
<dbReference type="Proteomes" id="UP000004524">
    <property type="component" value="Unassembled WGS sequence"/>
</dbReference>
<dbReference type="PANTHER" id="PTHR37833:SF1">
    <property type="entry name" value="SIGNAL PEPTIDE PROTEIN"/>
    <property type="match status" value="1"/>
</dbReference>
<gene>
    <name evidence="2" type="ORF">PBR_2584</name>
</gene>
<reference evidence="2 3" key="1">
    <citation type="journal article" date="2010" name="Microb. Ecol.">
        <title>Comparative genome analysis of Prevotella ruminicola and Prevotella bryantii: insights into their environmental niche.</title>
        <authorList>
            <consortium name="North American Consortium for Rumen Bacteria"/>
            <person name="Purushe J."/>
            <person name="Fouts D.E."/>
            <person name="Morrison M."/>
            <person name="White B.A."/>
            <person name="Mackie R.I."/>
            <person name="Coutinho P.M."/>
            <person name="Henrissat B."/>
            <person name="Nelson K.E."/>
        </authorList>
    </citation>
    <scope>NUCLEOTIDE SEQUENCE [LARGE SCALE GENOMIC DNA]</scope>
    <source>
        <strain evidence="2 3">B14</strain>
    </source>
</reference>
<dbReference type="OrthoDB" id="826619at2"/>
<proteinExistence type="predicted"/>
<dbReference type="InterPro" id="IPR013783">
    <property type="entry name" value="Ig-like_fold"/>
</dbReference>
<evidence type="ECO:0008006" key="4">
    <source>
        <dbReference type="Google" id="ProtNLM"/>
    </source>
</evidence>
<dbReference type="AlphaFoldDB" id="D8DYT9"/>
<dbReference type="InterPro" id="IPR011467">
    <property type="entry name" value="DUF1573"/>
</dbReference>
<evidence type="ECO:0000313" key="3">
    <source>
        <dbReference type="Proteomes" id="UP000004524"/>
    </source>
</evidence>
<feature type="signal peptide" evidence="1">
    <location>
        <begin position="1"/>
        <end position="22"/>
    </location>
</feature>
<accession>D8DYT9</accession>
<sequence>MKKIFLAMLMMMVSILSTYAQAEIKFDKLTNNFGNFEESNPVQKATFTFTNIGDKPLVINQAIASCGCTVPNYTKQPIMPGQKGTISVTYNGKGKFPGHFKKTITVRTNGKVEMTRLYIEGNMTEKK</sequence>